<protein>
    <recommendedName>
        <fullName evidence="2">polynucleotide adenylyltransferase</fullName>
        <ecNumber evidence="2">2.7.7.19</ecNumber>
    </recommendedName>
</protein>
<feature type="region of interest" description="Disordered" evidence="5">
    <location>
        <begin position="556"/>
        <end position="587"/>
    </location>
</feature>
<evidence type="ECO:0000256" key="1">
    <source>
        <dbReference type="ARBA" id="ARBA00007631"/>
    </source>
</evidence>
<feature type="region of interest" description="Disordered" evidence="5">
    <location>
        <begin position="410"/>
        <end position="452"/>
    </location>
</feature>
<evidence type="ECO:0000313" key="6">
    <source>
        <dbReference type="EMBL" id="RNA27357.1"/>
    </source>
</evidence>
<dbReference type="PANTHER" id="PTHR12974:SF36">
    <property type="entry name" value="POLYNUCLEOTIDE ADENYLYLTRANSFERASE"/>
    <property type="match status" value="1"/>
</dbReference>
<organism evidence="6 7">
    <name type="scientific">Brachionus plicatilis</name>
    <name type="common">Marine rotifer</name>
    <name type="synonym">Brachionus muelleri</name>
    <dbReference type="NCBI Taxonomy" id="10195"/>
    <lineage>
        <taxon>Eukaryota</taxon>
        <taxon>Metazoa</taxon>
        <taxon>Spiralia</taxon>
        <taxon>Gnathifera</taxon>
        <taxon>Rotifera</taxon>
        <taxon>Eurotatoria</taxon>
        <taxon>Monogononta</taxon>
        <taxon>Pseudotrocha</taxon>
        <taxon>Ploima</taxon>
        <taxon>Brachionidae</taxon>
        <taxon>Brachionus</taxon>
    </lineage>
</organism>
<dbReference type="EC" id="2.7.7.19" evidence="2"/>
<feature type="compositionally biased region" description="Basic and acidic residues" evidence="5">
    <location>
        <begin position="577"/>
        <end position="587"/>
    </location>
</feature>
<proteinExistence type="inferred from homology"/>
<name>A0A3M7RVN1_BRAPC</name>
<dbReference type="InterPro" id="IPR012937">
    <property type="entry name" value="TET5"/>
</dbReference>
<evidence type="ECO:0000256" key="3">
    <source>
        <dbReference type="ARBA" id="ARBA00022679"/>
    </source>
</evidence>
<keyword evidence="7" id="KW-1185">Reference proteome</keyword>
<evidence type="ECO:0000256" key="4">
    <source>
        <dbReference type="ARBA" id="ARBA00047933"/>
    </source>
</evidence>
<evidence type="ECO:0000256" key="2">
    <source>
        <dbReference type="ARBA" id="ARBA00012388"/>
    </source>
</evidence>
<comment type="similarity">
    <text evidence="1">Belongs to the TENT family.</text>
</comment>
<evidence type="ECO:0000313" key="7">
    <source>
        <dbReference type="Proteomes" id="UP000276133"/>
    </source>
</evidence>
<feature type="compositionally biased region" description="Low complexity" evidence="5">
    <location>
        <begin position="498"/>
        <end position="515"/>
    </location>
</feature>
<dbReference type="Proteomes" id="UP000276133">
    <property type="component" value="Unassembled WGS sequence"/>
</dbReference>
<feature type="region of interest" description="Disordered" evidence="5">
    <location>
        <begin position="498"/>
        <end position="519"/>
    </location>
</feature>
<gene>
    <name evidence="6" type="ORF">BpHYR1_048588</name>
</gene>
<dbReference type="EMBL" id="REGN01002554">
    <property type="protein sequence ID" value="RNA27357.1"/>
    <property type="molecule type" value="Genomic_DNA"/>
</dbReference>
<dbReference type="STRING" id="10195.A0A3M7RVN1"/>
<dbReference type="Pfam" id="PF07984">
    <property type="entry name" value="NTP_transf_7"/>
    <property type="match status" value="1"/>
</dbReference>
<evidence type="ECO:0000256" key="5">
    <source>
        <dbReference type="SAM" id="MobiDB-lite"/>
    </source>
</evidence>
<reference evidence="6 7" key="1">
    <citation type="journal article" date="2018" name="Sci. Rep.">
        <title>Genomic signatures of local adaptation to the degree of environmental predictability in rotifers.</title>
        <authorList>
            <person name="Franch-Gras L."/>
            <person name="Hahn C."/>
            <person name="Garcia-Roger E.M."/>
            <person name="Carmona M.J."/>
            <person name="Serra M."/>
            <person name="Gomez A."/>
        </authorList>
    </citation>
    <scope>NUCLEOTIDE SEQUENCE [LARGE SCALE GENOMIC DNA]</scope>
    <source>
        <strain evidence="6">HYR1</strain>
    </source>
</reference>
<feature type="compositionally biased region" description="Polar residues" evidence="5">
    <location>
        <begin position="432"/>
        <end position="452"/>
    </location>
</feature>
<dbReference type="OrthoDB" id="10065073at2759"/>
<sequence>MIKNNDDQESSLIESVSSECAVDPRYGVLNWEQVTKLDTLLSETIPIHGRGNYPTLQVKLKDFIRTLNKHLLDKRINLKDIRINGGVASFVLAQDNLFEYSDIDIIFTCDLLNLAGDADTHLSPDLRFSNICDLIKETVFDCLNEYIPAGDCSAYKEKLTWMNLKEAYVKKMVKVYEPNSACVPSQNCAESRESCQSLSRWSLISLFNNQGQNIELKFVDKMKRQFQFSVDAFQIHLNSLLKYYDCQERSGASMSQHVFPSVRAESLYGNFSQAKHHLDHKLIATRRPEEIVGGGLLKYCNLIIRGFKPECETSKMNSLEKYMCSRFFIDFSDIKEQEHKLSSYLDSHFQNDSKMCIVYLKQLFQVVNTSTVCLMGHERKQTLNLIEQLERKFSSAEFYLNDEDDGKMFSSSGSEVDATEACARRPNKARNKASNDNNQSKKTFNQNRRNYQQAQDNRSHNFFYNPYGFYPAHFSFSYMPDVVRVELEEDEPFNKLTASSSTISSSLSSASTSASPSPPPYQPFLIPIPVAEDKKLTSSSSVCSFSSASSSSSIVSSLDPSPSPSPPLINFQDENENDKSNDKRPATKTKESRTFCCKLSASSNTTPYIEVFENFFCPPVLPIYYDSVYINQHQQAPVTKHHFYSAPNVITRVMPSNY</sequence>
<comment type="catalytic activity">
    <reaction evidence="4">
        <text>RNA(n) + ATP = RNA(n)-3'-adenine ribonucleotide + diphosphate</text>
        <dbReference type="Rhea" id="RHEA:11332"/>
        <dbReference type="Rhea" id="RHEA-COMP:14527"/>
        <dbReference type="Rhea" id="RHEA-COMP:17347"/>
        <dbReference type="ChEBI" id="CHEBI:30616"/>
        <dbReference type="ChEBI" id="CHEBI:33019"/>
        <dbReference type="ChEBI" id="CHEBI:140395"/>
        <dbReference type="ChEBI" id="CHEBI:173115"/>
        <dbReference type="EC" id="2.7.7.19"/>
    </reaction>
    <physiologicalReaction direction="left-to-right" evidence="4">
        <dbReference type="Rhea" id="RHEA:11333"/>
    </physiologicalReaction>
</comment>
<dbReference type="AlphaFoldDB" id="A0A3M7RVN1"/>
<dbReference type="SMART" id="SM01153">
    <property type="entry name" value="DUF1693"/>
    <property type="match status" value="1"/>
</dbReference>
<comment type="caution">
    <text evidence="6">The sequence shown here is derived from an EMBL/GenBank/DDBJ whole genome shotgun (WGS) entry which is preliminary data.</text>
</comment>
<dbReference type="GO" id="GO:1990817">
    <property type="term" value="F:poly(A) RNA polymerase activity"/>
    <property type="evidence" value="ECO:0007669"/>
    <property type="project" value="UniProtKB-EC"/>
</dbReference>
<dbReference type="PANTHER" id="PTHR12974">
    <property type="entry name" value="PRION-LIKE- Q/N-RICH -DOMAIN-BEARING PROTEIN PROTEIN 44"/>
    <property type="match status" value="1"/>
</dbReference>
<dbReference type="GO" id="GO:0003723">
    <property type="term" value="F:RNA binding"/>
    <property type="evidence" value="ECO:0007669"/>
    <property type="project" value="TreeGrafter"/>
</dbReference>
<accession>A0A3M7RVN1</accession>
<keyword evidence="3" id="KW-0808">Transferase</keyword>
<dbReference type="GO" id="GO:0048255">
    <property type="term" value="P:mRNA stabilization"/>
    <property type="evidence" value="ECO:0007669"/>
    <property type="project" value="TreeGrafter"/>
</dbReference>